<feature type="compositionally biased region" description="Basic residues" evidence="1">
    <location>
        <begin position="94"/>
        <end position="107"/>
    </location>
</feature>
<dbReference type="AlphaFoldDB" id="A0A8C9WHU5"/>
<feature type="compositionally biased region" description="Basic and acidic residues" evidence="1">
    <location>
        <begin position="236"/>
        <end position="247"/>
    </location>
</feature>
<feature type="compositionally biased region" description="Low complexity" evidence="1">
    <location>
        <begin position="113"/>
        <end position="125"/>
    </location>
</feature>
<dbReference type="GeneTree" id="ENSGT00940000157161"/>
<evidence type="ECO:0000313" key="3">
    <source>
        <dbReference type="Proteomes" id="UP000694397"/>
    </source>
</evidence>
<feature type="compositionally biased region" description="Basic and acidic residues" evidence="1">
    <location>
        <begin position="69"/>
        <end position="81"/>
    </location>
</feature>
<evidence type="ECO:0000313" key="2">
    <source>
        <dbReference type="Ensembl" id="ENSSFOP00015074125.1"/>
    </source>
</evidence>
<keyword evidence="3" id="KW-1185">Reference proteome</keyword>
<reference evidence="2" key="2">
    <citation type="submission" date="2025-08" db="UniProtKB">
        <authorList>
            <consortium name="Ensembl"/>
        </authorList>
    </citation>
    <scope>IDENTIFICATION</scope>
</reference>
<organism evidence="2 3">
    <name type="scientific">Scleropages formosus</name>
    <name type="common">Asian bonytongue</name>
    <name type="synonym">Osteoglossum formosum</name>
    <dbReference type="NCBI Taxonomy" id="113540"/>
    <lineage>
        <taxon>Eukaryota</taxon>
        <taxon>Metazoa</taxon>
        <taxon>Chordata</taxon>
        <taxon>Craniata</taxon>
        <taxon>Vertebrata</taxon>
        <taxon>Euteleostomi</taxon>
        <taxon>Actinopterygii</taxon>
        <taxon>Neopterygii</taxon>
        <taxon>Teleostei</taxon>
        <taxon>Osteoglossocephala</taxon>
        <taxon>Osteoglossomorpha</taxon>
        <taxon>Osteoglossiformes</taxon>
        <taxon>Osteoglossidae</taxon>
        <taxon>Scleropages</taxon>
    </lineage>
</organism>
<feature type="compositionally biased region" description="Pro residues" evidence="1">
    <location>
        <begin position="1"/>
        <end position="10"/>
    </location>
</feature>
<sequence length="413" mass="44296">MSLPQSPAPSLPSAQGESDGEGPPRVGFVDTTIRSLDEKLRNLLYQEYVPLLAADTPESASESVSSTPGRERPGGVSRRGEQLVTTHNYTQLAHTRRTRATRTRHTPSRCCRAAAVPPSSCVSASDPREDGQSQHPERLGRLGSQAKGREEEEDSALRTSTGRFSVLCTQDEVTRKSRVNRYSAPPDFYLEPPPSVPKRSSSPAGGAVPNGCRPSSDSGDDSSPAKQAAAPPFRRASGERRGGDLVKRAVAFLRRSGRSGSAHSSDSPARGSARAGAGHAHSAHGAAFQSCSSHVSSDNDSEPEDLDVKKELQRLREKHMREISELQAHHREEIELLYRKLGKSLPPSVGFLPTAPPAGRRRRAAKNKLRAGKLLNPLVQQLRGVSSRSIPAPSPSPPAADHRASSGAGQQQQ</sequence>
<feature type="compositionally biased region" description="Basic residues" evidence="1">
    <location>
        <begin position="359"/>
        <end position="371"/>
    </location>
</feature>
<proteinExistence type="predicted"/>
<name>A0A8C9WHU5_SCLFO</name>
<feature type="compositionally biased region" description="Basic and acidic residues" evidence="1">
    <location>
        <begin position="126"/>
        <end position="140"/>
    </location>
</feature>
<feature type="compositionally biased region" description="Low complexity" evidence="1">
    <location>
        <begin position="258"/>
        <end position="298"/>
    </location>
</feature>
<feature type="compositionally biased region" description="Polar residues" evidence="1">
    <location>
        <begin position="83"/>
        <end position="92"/>
    </location>
</feature>
<feature type="region of interest" description="Disordered" evidence="1">
    <location>
        <begin position="52"/>
        <end position="308"/>
    </location>
</feature>
<dbReference type="OrthoDB" id="4062651at2759"/>
<feature type="region of interest" description="Disordered" evidence="1">
    <location>
        <begin position="346"/>
        <end position="413"/>
    </location>
</feature>
<feature type="compositionally biased region" description="Polar residues" evidence="1">
    <location>
        <begin position="58"/>
        <end position="68"/>
    </location>
</feature>
<evidence type="ECO:0000256" key="1">
    <source>
        <dbReference type="SAM" id="MobiDB-lite"/>
    </source>
</evidence>
<reference evidence="2 3" key="1">
    <citation type="submission" date="2019-04" db="EMBL/GenBank/DDBJ databases">
        <authorList>
            <consortium name="Wellcome Sanger Institute Data Sharing"/>
        </authorList>
    </citation>
    <scope>NUCLEOTIDE SEQUENCE [LARGE SCALE GENOMIC DNA]</scope>
</reference>
<reference evidence="2" key="3">
    <citation type="submission" date="2025-09" db="UniProtKB">
        <authorList>
            <consortium name="Ensembl"/>
        </authorList>
    </citation>
    <scope>IDENTIFICATION</scope>
</reference>
<protein>
    <submittedName>
        <fullName evidence="2">Uncharacterized protein</fullName>
    </submittedName>
</protein>
<feature type="region of interest" description="Disordered" evidence="1">
    <location>
        <begin position="1"/>
        <end position="29"/>
    </location>
</feature>
<dbReference type="Proteomes" id="UP000694397">
    <property type="component" value="Chromosome 5"/>
</dbReference>
<accession>A0A8C9WHU5</accession>
<dbReference type="Ensembl" id="ENSSFOT00015062873.1">
    <property type="protein sequence ID" value="ENSSFOP00015074125.1"/>
    <property type="gene ID" value="ENSSFOG00015029366.1"/>
</dbReference>